<keyword evidence="3" id="KW-1185">Reference proteome</keyword>
<evidence type="ECO:0000313" key="2">
    <source>
        <dbReference type="EnsemblMetazoa" id="GAUT019194-PA"/>
    </source>
</evidence>
<reference evidence="2" key="1">
    <citation type="submission" date="2020-05" db="UniProtKB">
        <authorList>
            <consortium name="EnsemblMetazoa"/>
        </authorList>
    </citation>
    <scope>IDENTIFICATION</scope>
    <source>
        <strain evidence="2">TTRI</strain>
    </source>
</reference>
<protein>
    <submittedName>
        <fullName evidence="2">Uncharacterized protein</fullName>
    </submittedName>
</protein>
<dbReference type="AlphaFoldDB" id="A0A1A9UXS5"/>
<dbReference type="VEuPathDB" id="VectorBase:GAUT019194"/>
<name>A0A1A9UXS5_GLOAU</name>
<feature type="compositionally biased region" description="Low complexity" evidence="1">
    <location>
        <begin position="15"/>
        <end position="24"/>
    </location>
</feature>
<evidence type="ECO:0000256" key="1">
    <source>
        <dbReference type="SAM" id="MobiDB-lite"/>
    </source>
</evidence>
<dbReference type="Proteomes" id="UP000078200">
    <property type="component" value="Unassembled WGS sequence"/>
</dbReference>
<dbReference type="EnsemblMetazoa" id="GAUT019194-RA">
    <property type="protein sequence ID" value="GAUT019194-PA"/>
    <property type="gene ID" value="GAUT019194"/>
</dbReference>
<organism evidence="2 3">
    <name type="scientific">Glossina austeni</name>
    <name type="common">Savannah tsetse fly</name>
    <dbReference type="NCBI Taxonomy" id="7395"/>
    <lineage>
        <taxon>Eukaryota</taxon>
        <taxon>Metazoa</taxon>
        <taxon>Ecdysozoa</taxon>
        <taxon>Arthropoda</taxon>
        <taxon>Hexapoda</taxon>
        <taxon>Insecta</taxon>
        <taxon>Pterygota</taxon>
        <taxon>Neoptera</taxon>
        <taxon>Endopterygota</taxon>
        <taxon>Diptera</taxon>
        <taxon>Brachycera</taxon>
        <taxon>Muscomorpha</taxon>
        <taxon>Hippoboscoidea</taxon>
        <taxon>Glossinidae</taxon>
        <taxon>Glossina</taxon>
    </lineage>
</organism>
<sequence>MSPTTAVTAAKSDNKNNNPINSNNLNNHLKTKVFTLNGLLACLPACLLAVTAAAAAAAAAAADSATAAFFTGLKEFLRLGTCKLKEKLSFNSKIISQKKSSSSVGSGRQCQPHSVNNIGYEQRIVMRTLMHTPAH</sequence>
<accession>A0A1A9UXS5</accession>
<feature type="region of interest" description="Disordered" evidence="1">
    <location>
        <begin position="1"/>
        <end position="24"/>
    </location>
</feature>
<proteinExistence type="predicted"/>
<evidence type="ECO:0000313" key="3">
    <source>
        <dbReference type="Proteomes" id="UP000078200"/>
    </source>
</evidence>